<keyword evidence="2" id="KW-1133">Transmembrane helix</keyword>
<evidence type="ECO:0000256" key="1">
    <source>
        <dbReference type="SAM" id="MobiDB-lite"/>
    </source>
</evidence>
<protein>
    <submittedName>
        <fullName evidence="3">Uncharacterized protein</fullName>
    </submittedName>
</protein>
<evidence type="ECO:0000313" key="3">
    <source>
        <dbReference type="EMBL" id="UUY01586.1"/>
    </source>
</evidence>
<keyword evidence="2" id="KW-0472">Membrane</keyword>
<evidence type="ECO:0000256" key="2">
    <source>
        <dbReference type="SAM" id="Phobius"/>
    </source>
</evidence>
<keyword evidence="4" id="KW-1185">Reference proteome</keyword>
<dbReference type="RefSeq" id="WP_353862141.1">
    <property type="nucleotide sequence ID" value="NZ_CP088295.1"/>
</dbReference>
<gene>
    <name evidence="3" type="ORF">LRS13_12660</name>
</gene>
<name>A0ABY5PAC6_9ACTN</name>
<feature type="transmembrane region" description="Helical" evidence="2">
    <location>
        <begin position="12"/>
        <end position="37"/>
    </location>
</feature>
<keyword evidence="2" id="KW-0812">Transmembrane</keyword>
<feature type="region of interest" description="Disordered" evidence="1">
    <location>
        <begin position="132"/>
        <end position="152"/>
    </location>
</feature>
<dbReference type="Proteomes" id="UP001058860">
    <property type="component" value="Chromosome"/>
</dbReference>
<feature type="transmembrane region" description="Helical" evidence="2">
    <location>
        <begin position="81"/>
        <end position="104"/>
    </location>
</feature>
<evidence type="ECO:0000313" key="4">
    <source>
        <dbReference type="Proteomes" id="UP001058860"/>
    </source>
</evidence>
<dbReference type="EMBL" id="CP088295">
    <property type="protein sequence ID" value="UUY01586.1"/>
    <property type="molecule type" value="Genomic_DNA"/>
</dbReference>
<sequence length="316" mass="33175">MSIAKRSFVPRASGVLIVGVVLLVSGCVVSFLTFLLISGKGASESAIELGGPIAEAALPLVGIDVDTPSVDGASMLLVSSFLASVFAALLGAFLTVPSAALLAFRGARAGARMGTDQIQAAHGRLRHADISLPGLKRGQPTPPPRQLTAGQTPEAMLGDPLFESAIARSNIDPASSAPHLLEALMRRDGVDPAMLQACSHVNVHHDPSGSSEWTTVVLAILNRRLIIAAAQADDILTWHFGEEDLAGGRFDTDEHAWSEASGEYALCVVRGDAAPVIRLGWQWDEPGGTPRSMAVAECQRVYAETLRAFGQDEPAT</sequence>
<proteinExistence type="predicted"/>
<reference evidence="4" key="1">
    <citation type="submission" date="2021-11" db="EMBL/GenBank/DDBJ databases">
        <title>Cultivation dependent microbiological survey of springs from the worlds oldest radium mine currently devoted to the extraction of radon-saturated water.</title>
        <authorList>
            <person name="Kapinusova G."/>
            <person name="Smrhova T."/>
            <person name="Strejcek M."/>
            <person name="Suman J."/>
            <person name="Jani K."/>
            <person name="Pajer P."/>
            <person name="Uhlik O."/>
        </authorList>
    </citation>
    <scope>NUCLEOTIDE SEQUENCE [LARGE SCALE GENOMIC DNA]</scope>
    <source>
        <strain evidence="4">J379</strain>
    </source>
</reference>
<accession>A0ABY5PAC6</accession>
<dbReference type="PROSITE" id="PS51257">
    <property type="entry name" value="PROKAR_LIPOPROTEIN"/>
    <property type="match status" value="1"/>
</dbReference>
<organism evidence="3 4">
    <name type="scientific">Svornostia abyssi</name>
    <dbReference type="NCBI Taxonomy" id="2898438"/>
    <lineage>
        <taxon>Bacteria</taxon>
        <taxon>Bacillati</taxon>
        <taxon>Actinomycetota</taxon>
        <taxon>Thermoleophilia</taxon>
        <taxon>Solirubrobacterales</taxon>
        <taxon>Baekduiaceae</taxon>
        <taxon>Svornostia</taxon>
    </lineage>
</organism>